<dbReference type="KEGG" id="gga:101750666"/>
<feature type="compositionally biased region" description="Low complexity" evidence="2">
    <location>
        <begin position="994"/>
        <end position="1012"/>
    </location>
</feature>
<dbReference type="RefSeq" id="XP_004947245.3">
    <property type="nucleotide sequence ID" value="XM_004947188.5"/>
</dbReference>
<dbReference type="CTD" id="85449"/>
<keyword evidence="4" id="KW-1185">Reference proteome</keyword>
<dbReference type="SMR" id="A0A8V0YIP1"/>
<feature type="region of interest" description="Disordered" evidence="2">
    <location>
        <begin position="992"/>
        <end position="1150"/>
    </location>
</feature>
<dbReference type="GeneID" id="101750666"/>
<feature type="coiled-coil region" evidence="1">
    <location>
        <begin position="747"/>
        <end position="787"/>
    </location>
</feature>
<keyword evidence="1" id="KW-0175">Coiled coil</keyword>
<reference evidence="3" key="1">
    <citation type="submission" date="2020-11" db="EMBL/GenBank/DDBJ databases">
        <title>Gallus gallus (Chicken) genome, bGalGal1, GRCg7b, maternal haplotype autosomes + Z &amp; W.</title>
        <authorList>
            <person name="Warren W."/>
            <person name="Formenti G."/>
            <person name="Fedrigo O."/>
            <person name="Haase B."/>
            <person name="Mountcastle J."/>
            <person name="Balacco J."/>
            <person name="Tracey A."/>
            <person name="Schneider V."/>
            <person name="Okimoto R."/>
            <person name="Cheng H."/>
            <person name="Hawken R."/>
            <person name="Howe K."/>
            <person name="Jarvis E.D."/>
        </authorList>
    </citation>
    <scope>NUCLEOTIDE SEQUENCE [LARGE SCALE GENOMIC DNA]</scope>
    <source>
        <strain evidence="3">Broiler</strain>
    </source>
</reference>
<feature type="compositionally biased region" description="Polar residues" evidence="2">
    <location>
        <begin position="491"/>
        <end position="500"/>
    </location>
</feature>
<dbReference type="AlphaFoldDB" id="A0A8V0YIP1"/>
<dbReference type="FunCoup" id="A0A8V0YIP1">
    <property type="interactions" value="50"/>
</dbReference>
<evidence type="ECO:0000256" key="1">
    <source>
        <dbReference type="SAM" id="Coils"/>
    </source>
</evidence>
<feature type="region of interest" description="Disordered" evidence="2">
    <location>
        <begin position="325"/>
        <end position="353"/>
    </location>
</feature>
<accession>A0A8V0YIP1</accession>
<dbReference type="GlyGen" id="A0A8V0YIP1">
    <property type="glycosylation" value="1 site"/>
</dbReference>
<evidence type="ECO:0000256" key="2">
    <source>
        <dbReference type="SAM" id="MobiDB-lite"/>
    </source>
</evidence>
<evidence type="ECO:0000313" key="3">
    <source>
        <dbReference type="Ensembl" id="ENSGALP00010018691.1"/>
    </source>
</evidence>
<dbReference type="PANTHER" id="PTHR45845">
    <property type="entry name" value="RHO GUANINE NUCLEOTIDE EXCHANGE FACTOR-RELATED"/>
    <property type="match status" value="1"/>
</dbReference>
<gene>
    <name evidence="3" type="primary">KIAA1755</name>
</gene>
<dbReference type="InterPro" id="IPR052231">
    <property type="entry name" value="Rho_GEF_signaling-related"/>
</dbReference>
<feature type="compositionally biased region" description="Low complexity" evidence="2">
    <location>
        <begin position="471"/>
        <end position="485"/>
    </location>
</feature>
<feature type="compositionally biased region" description="Low complexity" evidence="2">
    <location>
        <begin position="1091"/>
        <end position="1106"/>
    </location>
</feature>
<reference evidence="3" key="3">
    <citation type="submission" date="2025-09" db="UniProtKB">
        <authorList>
            <consortium name="Ensembl"/>
        </authorList>
    </citation>
    <scope>IDENTIFICATION</scope>
    <source>
        <strain evidence="3">broiler</strain>
    </source>
</reference>
<dbReference type="OrthoDB" id="6152532at2759"/>
<dbReference type="Ensembl" id="ENSGALT00010031889.1">
    <property type="protein sequence ID" value="ENSGALP00010018691.1"/>
    <property type="gene ID" value="ENSGALG00010013266.1"/>
</dbReference>
<organism evidence="3 4">
    <name type="scientific">Gallus gallus</name>
    <name type="common">Chicken</name>
    <dbReference type="NCBI Taxonomy" id="9031"/>
    <lineage>
        <taxon>Eukaryota</taxon>
        <taxon>Metazoa</taxon>
        <taxon>Chordata</taxon>
        <taxon>Craniata</taxon>
        <taxon>Vertebrata</taxon>
        <taxon>Euteleostomi</taxon>
        <taxon>Archelosauria</taxon>
        <taxon>Archosauria</taxon>
        <taxon>Dinosauria</taxon>
        <taxon>Saurischia</taxon>
        <taxon>Theropoda</taxon>
        <taxon>Coelurosauria</taxon>
        <taxon>Aves</taxon>
        <taxon>Neognathae</taxon>
        <taxon>Galloanserae</taxon>
        <taxon>Galliformes</taxon>
        <taxon>Phasianidae</taxon>
        <taxon>Phasianinae</taxon>
        <taxon>Gallus</taxon>
    </lineage>
</organism>
<dbReference type="OMA" id="EMGTEDW"/>
<feature type="region of interest" description="Disordered" evidence="2">
    <location>
        <begin position="382"/>
        <end position="503"/>
    </location>
</feature>
<protein>
    <submittedName>
        <fullName evidence="3">KIAA1755</fullName>
    </submittedName>
</protein>
<dbReference type="Proteomes" id="UP000000539">
    <property type="component" value="Chromosome 20"/>
</dbReference>
<feature type="region of interest" description="Disordered" evidence="2">
    <location>
        <begin position="189"/>
        <end position="210"/>
    </location>
</feature>
<dbReference type="GeneTree" id="ENSGT00940000161174"/>
<name>A0A8V0YIP1_CHICK</name>
<sequence>MDSQSLDAAVQSALRALYPPFEATAPAVLGQVFRLLESSYQGDGLCCLLDFLIPAKRLFEHVRRAACAPYSNCIFLHEGWPLCLHEKVVVHLAPLNPLLLRAGDFYLQAEPCQEHAARIALKHLSPDLDSVQETPVPESTYALLFTNEWLEEINCNYAGPPLHTCLVATENGVTPLPWSKIATPEFVDKPKAEPSGTLMGAPGGPGPEPAALTEPMASITPTPHGTAESSVPYSNIAGIAPGCRDSWKPNQGRYPGLIKVEQAGMRQNPTTLAVPSLQEIISQNLGGEYVELLQLSQQDLGLLATSRSVAAQPWVGSWPCRGALSSQDGPCTPCQRRRRLSGEPGPHGPRCRHRDSYLAALQNPVSFGPALMAAILEEPDSSAPLAEPPVQGGSGASTPCSRRARARGSGGQAVGQRSPHLPTAPTRSEAVGSGHKFSFLKGPRLGESAGSQHESGWRKVSAIYSPRMGRAKPAGKGADVAAAAPAEERSPQSTTSQNGPSVPWQELHAGLLHSGIICLPGGTDKLGRALLQVTTSSSAWGAAWCSAAELARLLLCLCSLPRKDAKDSGLTAVVDARKQPPSPTLYSALRSIQNISPGCIHTVLLLAEKEPSAPREKLPGLQVETLTSLKALGRFVDSSQVTAELEGTFPYCHGEWVQFFQRLQPFTASLGRASELLQSCIQELQSTDGAAGMQDAAARIERHQELMRRVLSDPQLVCLQREGGAVLARLRRDAARLRASPHVRAGMDAAEARYAQLEEELHLLVALSNSRLERLSALRKVQELEAELGELTQWLDGEGAARLREMGAEECSPDSCERFTERWSQFLLQAAARHRHGLALCQQADKLQDSVFPEAEPLQAAVALFRTKLMSFQQRMERRQAELEMLHELHRFSGKITCLNAGCRQCSEQTKHGGIPAGRPEALQRLESSFQRLSVEFSTEKLQEMRAQLRRMQSSSGMGAWTAAWHKYQQTRQSLEAMLAELWEGSAASAPCHGAVQASGQPSASSARGRAAGTERRDAARSPAGSPRPRCSSLPTRGGGTPPRPKGNPSQLRSPPRRVSPSPPRAPLCGEPPAHGSAHPRGDAAQYFQVSSHSSFSSEDSDTQNSADETPAAVPAAPQDLGPPGSPKKPSPIVYLENHRAAGLGRADTK</sequence>
<dbReference type="PANTHER" id="PTHR45845:SF2">
    <property type="entry name" value="RIKEN CDNA D630003M21 GENE"/>
    <property type="match status" value="1"/>
</dbReference>
<evidence type="ECO:0000313" key="4">
    <source>
        <dbReference type="Proteomes" id="UP000000539"/>
    </source>
</evidence>
<reference evidence="3" key="2">
    <citation type="submission" date="2025-08" db="UniProtKB">
        <authorList>
            <consortium name="Ensembl"/>
        </authorList>
    </citation>
    <scope>IDENTIFICATION</scope>
    <source>
        <strain evidence="3">broiler</strain>
    </source>
</reference>
<proteinExistence type="predicted"/>
<dbReference type="Gene3D" id="1.20.58.60">
    <property type="match status" value="1"/>
</dbReference>
<feature type="compositionally biased region" description="Low complexity" evidence="2">
    <location>
        <begin position="1047"/>
        <end position="1060"/>
    </location>
</feature>